<dbReference type="EMBL" id="MNBE01000655">
    <property type="protein sequence ID" value="OKO99679.1"/>
    <property type="molecule type" value="Genomic_DNA"/>
</dbReference>
<organism evidence="1 2">
    <name type="scientific">Penicillium subrubescens</name>
    <dbReference type="NCBI Taxonomy" id="1316194"/>
    <lineage>
        <taxon>Eukaryota</taxon>
        <taxon>Fungi</taxon>
        <taxon>Dikarya</taxon>
        <taxon>Ascomycota</taxon>
        <taxon>Pezizomycotina</taxon>
        <taxon>Eurotiomycetes</taxon>
        <taxon>Eurotiomycetidae</taxon>
        <taxon>Eurotiales</taxon>
        <taxon>Aspergillaceae</taxon>
        <taxon>Penicillium</taxon>
    </lineage>
</organism>
<keyword evidence="2" id="KW-1185">Reference proteome</keyword>
<reference evidence="1 2" key="1">
    <citation type="submission" date="2016-10" db="EMBL/GenBank/DDBJ databases">
        <title>Genome sequence of the ascomycete fungus Penicillium subrubescens.</title>
        <authorList>
            <person name="De Vries R.P."/>
            <person name="Peng M."/>
            <person name="Dilokpimol A."/>
            <person name="Hilden K."/>
            <person name="Makela M.R."/>
            <person name="Grigoriev I."/>
            <person name="Riley R."/>
            <person name="Granchi Z."/>
        </authorList>
    </citation>
    <scope>NUCLEOTIDE SEQUENCE [LARGE SCALE GENOMIC DNA]</scope>
    <source>
        <strain evidence="1 2">CBS 132785</strain>
    </source>
</reference>
<dbReference type="InterPro" id="IPR036291">
    <property type="entry name" value="NAD(P)-bd_dom_sf"/>
</dbReference>
<name>A0A1Q5THI3_9EURO</name>
<dbReference type="AlphaFoldDB" id="A0A1Q5THI3"/>
<dbReference type="Proteomes" id="UP000186955">
    <property type="component" value="Unassembled WGS sequence"/>
</dbReference>
<dbReference type="Gene3D" id="3.40.50.720">
    <property type="entry name" value="NAD(P)-binding Rossmann-like Domain"/>
    <property type="match status" value="1"/>
</dbReference>
<sequence>MPASDFSWQITLAQKVVAITGVNRGIGLGIAEVCLANAAKMVYSLDMMEPVEEFEALKKRFSNFQYLQTDVSLRRKA</sequence>
<gene>
    <name evidence="1" type="ORF">PENSUB_8332</name>
</gene>
<protein>
    <submittedName>
        <fullName evidence="1">Uncharacterized protein</fullName>
    </submittedName>
</protein>
<comment type="caution">
    <text evidence="1">The sequence shown here is derived from an EMBL/GenBank/DDBJ whole genome shotgun (WGS) entry which is preliminary data.</text>
</comment>
<proteinExistence type="predicted"/>
<dbReference type="SUPFAM" id="SSF51735">
    <property type="entry name" value="NAD(P)-binding Rossmann-fold domains"/>
    <property type="match status" value="1"/>
</dbReference>
<evidence type="ECO:0000313" key="1">
    <source>
        <dbReference type="EMBL" id="OKO99679.1"/>
    </source>
</evidence>
<accession>A0A1Q5THI3</accession>
<evidence type="ECO:0000313" key="2">
    <source>
        <dbReference type="Proteomes" id="UP000186955"/>
    </source>
</evidence>
<dbReference type="STRING" id="1316194.A0A1Q5THI3"/>